<evidence type="ECO:0000256" key="4">
    <source>
        <dbReference type="ARBA" id="ARBA00023136"/>
    </source>
</evidence>
<accession>A0A7S9LRN2</accession>
<organism evidence="7 8">
    <name type="scientific">Pontivivens ytuae</name>
    <dbReference type="NCBI Taxonomy" id="2789856"/>
    <lineage>
        <taxon>Bacteria</taxon>
        <taxon>Pseudomonadati</taxon>
        <taxon>Pseudomonadota</taxon>
        <taxon>Alphaproteobacteria</taxon>
        <taxon>Rhodobacterales</taxon>
        <taxon>Paracoccaceae</taxon>
        <taxon>Pontivivens</taxon>
    </lineage>
</organism>
<feature type="transmembrane region" description="Helical" evidence="5">
    <location>
        <begin position="181"/>
        <end position="204"/>
    </location>
</feature>
<gene>
    <name evidence="7" type="ORF">I0K15_18400</name>
</gene>
<feature type="transmembrane region" description="Helical" evidence="5">
    <location>
        <begin position="120"/>
        <end position="142"/>
    </location>
</feature>
<feature type="transmembrane region" description="Helical" evidence="5">
    <location>
        <begin position="75"/>
        <end position="99"/>
    </location>
</feature>
<dbReference type="Pfam" id="PF04893">
    <property type="entry name" value="Yip1"/>
    <property type="match status" value="1"/>
</dbReference>
<dbReference type="GO" id="GO:0016020">
    <property type="term" value="C:membrane"/>
    <property type="evidence" value="ECO:0007669"/>
    <property type="project" value="UniProtKB-SubCell"/>
</dbReference>
<reference evidence="7 8" key="1">
    <citation type="submission" date="2020-11" db="EMBL/GenBank/DDBJ databases">
        <title>Description of Pontivivens ytuae sp. nov. isolated from deep sea sediment of Mariana Trench.</title>
        <authorList>
            <person name="Wang Z."/>
            <person name="Sun Q.-L."/>
            <person name="Xu X.-D."/>
            <person name="Tang Y.-Z."/>
            <person name="Zhang J."/>
        </authorList>
    </citation>
    <scope>NUCLEOTIDE SEQUENCE [LARGE SCALE GENOMIC DNA]</scope>
    <source>
        <strain evidence="7 8">MT2928</strain>
    </source>
</reference>
<keyword evidence="3 5" id="KW-1133">Transmembrane helix</keyword>
<feature type="transmembrane region" description="Helical" evidence="5">
    <location>
        <begin position="37"/>
        <end position="55"/>
    </location>
</feature>
<name>A0A7S9LRN2_9RHOB</name>
<dbReference type="Proteomes" id="UP000594800">
    <property type="component" value="Chromosome"/>
</dbReference>
<keyword evidence="2 5" id="KW-0812">Transmembrane</keyword>
<evidence type="ECO:0000313" key="7">
    <source>
        <dbReference type="EMBL" id="QPH53725.1"/>
    </source>
</evidence>
<sequence length="206" mass="21307">MAETAPTSVAGEIPRAWGNPRAAMRRQMSIGDWEGRALTYLLIGAVLWSLANLPVANARGGLSDDAAGNSLGVLIAARVFQIAIGVLMTTLVLLLVAAFTRLVARLFGGQGSWSSARLALGWSFLACAPLALLAAVVTAAALGIGTPFLTEAAGLATLMAQLVLLYVWSASLAEAEGFTRTWPVVLTFALLVGGAWIGFGLLLAQG</sequence>
<evidence type="ECO:0000256" key="5">
    <source>
        <dbReference type="SAM" id="Phobius"/>
    </source>
</evidence>
<evidence type="ECO:0000256" key="2">
    <source>
        <dbReference type="ARBA" id="ARBA00022692"/>
    </source>
</evidence>
<dbReference type="RefSeq" id="WP_196102934.1">
    <property type="nucleotide sequence ID" value="NZ_CP064942.1"/>
</dbReference>
<proteinExistence type="predicted"/>
<evidence type="ECO:0000313" key="8">
    <source>
        <dbReference type="Proteomes" id="UP000594800"/>
    </source>
</evidence>
<evidence type="ECO:0000259" key="6">
    <source>
        <dbReference type="Pfam" id="PF04893"/>
    </source>
</evidence>
<keyword evidence="8" id="KW-1185">Reference proteome</keyword>
<dbReference type="KEGG" id="poz:I0K15_18400"/>
<dbReference type="EMBL" id="CP064942">
    <property type="protein sequence ID" value="QPH53725.1"/>
    <property type="molecule type" value="Genomic_DNA"/>
</dbReference>
<feature type="transmembrane region" description="Helical" evidence="5">
    <location>
        <begin position="148"/>
        <end position="169"/>
    </location>
</feature>
<feature type="domain" description="Yip1" evidence="6">
    <location>
        <begin position="19"/>
        <end position="193"/>
    </location>
</feature>
<evidence type="ECO:0000256" key="1">
    <source>
        <dbReference type="ARBA" id="ARBA00004141"/>
    </source>
</evidence>
<dbReference type="AlphaFoldDB" id="A0A7S9LRN2"/>
<evidence type="ECO:0000256" key="3">
    <source>
        <dbReference type="ARBA" id="ARBA00022989"/>
    </source>
</evidence>
<keyword evidence="4 5" id="KW-0472">Membrane</keyword>
<comment type="subcellular location">
    <subcellularLocation>
        <location evidence="1">Membrane</location>
        <topology evidence="1">Multi-pass membrane protein</topology>
    </subcellularLocation>
</comment>
<protein>
    <submittedName>
        <fullName evidence="7">YIP1 family protein</fullName>
    </submittedName>
</protein>
<dbReference type="InterPro" id="IPR006977">
    <property type="entry name" value="Yip1_dom"/>
</dbReference>